<organism evidence="1 2">
    <name type="scientific">Halochromatium glycolicum</name>
    <dbReference type="NCBI Taxonomy" id="85075"/>
    <lineage>
        <taxon>Bacteria</taxon>
        <taxon>Pseudomonadati</taxon>
        <taxon>Pseudomonadota</taxon>
        <taxon>Gammaproteobacteria</taxon>
        <taxon>Chromatiales</taxon>
        <taxon>Chromatiaceae</taxon>
        <taxon>Halochromatium</taxon>
    </lineage>
</organism>
<dbReference type="Proteomes" id="UP001296776">
    <property type="component" value="Unassembled WGS sequence"/>
</dbReference>
<dbReference type="RefSeq" id="WP_200346380.1">
    <property type="nucleotide sequence ID" value="NZ_NRSJ01000019.1"/>
</dbReference>
<protein>
    <submittedName>
        <fullName evidence="1">Uncharacterized protein</fullName>
    </submittedName>
</protein>
<sequence length="234" mass="26752">MTLRDRSEREAREHIEGRLHGIFAEPYQAFTNDCIERLLHIHIMLHVLVVRPMNRGHLVLRVIHGWENGGFAPEDLQHIDYPLTSFADYKRVCETFEAAREKQEPLPTNGNSLLIEPLNAAIAAAEATGQHIDEETRSTPARWPDFPGGLSLYTLFKVYNRLIYGEDDAYRSSQLTASDGYREIHEFHLEEGEFAIVIPPGPQHQTENTLMVMHESELSPFASIFELSIPLFEC</sequence>
<accession>A0AAJ0U4N4</accession>
<reference evidence="1" key="2">
    <citation type="journal article" date="2020" name="Microorganisms">
        <title>Osmotic Adaptation and Compatible Solute Biosynthesis of Phototrophic Bacteria as Revealed from Genome Analyses.</title>
        <authorList>
            <person name="Imhoff J.F."/>
            <person name="Rahn T."/>
            <person name="Kunzel S."/>
            <person name="Keller A."/>
            <person name="Neulinger S.C."/>
        </authorList>
    </citation>
    <scope>NUCLEOTIDE SEQUENCE</scope>
    <source>
        <strain evidence="1">DSM 11080</strain>
    </source>
</reference>
<comment type="caution">
    <text evidence="1">The sequence shown here is derived from an EMBL/GenBank/DDBJ whole genome shotgun (WGS) entry which is preliminary data.</text>
</comment>
<evidence type="ECO:0000313" key="2">
    <source>
        <dbReference type="Proteomes" id="UP001296776"/>
    </source>
</evidence>
<keyword evidence="2" id="KW-1185">Reference proteome</keyword>
<dbReference type="EMBL" id="NRSJ01000019">
    <property type="protein sequence ID" value="MBK1705166.1"/>
    <property type="molecule type" value="Genomic_DNA"/>
</dbReference>
<proteinExistence type="predicted"/>
<name>A0AAJ0U4N4_9GAMM</name>
<evidence type="ECO:0000313" key="1">
    <source>
        <dbReference type="EMBL" id="MBK1705166.1"/>
    </source>
</evidence>
<reference evidence="1" key="1">
    <citation type="submission" date="2017-08" db="EMBL/GenBank/DDBJ databases">
        <authorList>
            <person name="Imhoff J.F."/>
            <person name="Rahn T."/>
            <person name="Kuenzel S."/>
            <person name="Neulinger S.C."/>
        </authorList>
    </citation>
    <scope>NUCLEOTIDE SEQUENCE</scope>
    <source>
        <strain evidence="1">DSM 11080</strain>
    </source>
</reference>
<gene>
    <name evidence="1" type="ORF">CKO40_11590</name>
</gene>
<dbReference type="AlphaFoldDB" id="A0AAJ0U4N4"/>